<evidence type="ECO:0008006" key="3">
    <source>
        <dbReference type="Google" id="ProtNLM"/>
    </source>
</evidence>
<dbReference type="Proteomes" id="UP000185753">
    <property type="component" value="Unassembled WGS sequence"/>
</dbReference>
<dbReference type="RefSeq" id="WP_067762238.1">
    <property type="nucleotide sequence ID" value="NZ_LZDS01000003.1"/>
</dbReference>
<gene>
    <name evidence="1" type="ORF">A9J31_12070</name>
</gene>
<keyword evidence="2" id="KW-1185">Reference proteome</keyword>
<name>A0A1A7RGR6_9GAMM</name>
<sequence>MKKIILTSLMISTSLMSGCDYFKNKKDAEVKSDTPVLEDWSCTANANIQQLQDHLKSEYLKELNKQLRQSDYEADQQLMDLIVKNLQFKIKNITTLTEDPNKAKTLECASQLQVVFPKGLQKRAENAFAERPCDECEEGYSNYTLNDSLQDGESGLSMENDQLKGNFTYSITKTDQEGLSLSVPSQNDVIDGVVTVTRHAVLYAAYSKQNKQDEESYQQSIESQTEQMGLAQKAMDIRKKELDQDNAAVVDRLNQTWDRFSDEQKAQLQQDQSDWFEKRDVDCKVLAQKSVYSLNDSEKETYQKHSQYWDDAMQNQNQNMQFTKCFNQKTNERIVYLNNVFN</sequence>
<organism evidence="1 2">
    <name type="scientific">Acinetobacter gandensis</name>
    <dbReference type="NCBI Taxonomy" id="1443941"/>
    <lineage>
        <taxon>Bacteria</taxon>
        <taxon>Pseudomonadati</taxon>
        <taxon>Pseudomonadota</taxon>
        <taxon>Gammaproteobacteria</taxon>
        <taxon>Moraxellales</taxon>
        <taxon>Moraxellaceae</taxon>
        <taxon>Acinetobacter</taxon>
    </lineage>
</organism>
<protein>
    <recommendedName>
        <fullName evidence="3">Lysozyme inhibitor LprI N-terminal domain-containing protein</fullName>
    </recommendedName>
</protein>
<evidence type="ECO:0000313" key="2">
    <source>
        <dbReference type="Proteomes" id="UP000185753"/>
    </source>
</evidence>
<accession>A0A1A7RGR6</accession>
<dbReference type="OrthoDB" id="6711519at2"/>
<dbReference type="STRING" id="1443941.A9J31_12070"/>
<reference evidence="2" key="1">
    <citation type="submission" date="2016-06" db="EMBL/GenBank/DDBJ databases">
        <authorList>
            <person name="Radolfova-Krizova L."/>
            <person name="Nemec A."/>
        </authorList>
    </citation>
    <scope>NUCLEOTIDE SEQUENCE [LARGE SCALE GENOMIC DNA]</scope>
    <source>
        <strain evidence="2">ANC 4275</strain>
    </source>
</reference>
<comment type="caution">
    <text evidence="1">The sequence shown here is derived from an EMBL/GenBank/DDBJ whole genome shotgun (WGS) entry which is preliminary data.</text>
</comment>
<dbReference type="AlphaFoldDB" id="A0A1A7RGR6"/>
<proteinExistence type="predicted"/>
<dbReference type="EMBL" id="LZDS01000003">
    <property type="protein sequence ID" value="OBX29837.1"/>
    <property type="molecule type" value="Genomic_DNA"/>
</dbReference>
<dbReference type="PROSITE" id="PS51257">
    <property type="entry name" value="PROKAR_LIPOPROTEIN"/>
    <property type="match status" value="1"/>
</dbReference>
<evidence type="ECO:0000313" key="1">
    <source>
        <dbReference type="EMBL" id="OBX29837.1"/>
    </source>
</evidence>